<feature type="domain" description="Thiolase C-terminal" evidence="7">
    <location>
        <begin position="259"/>
        <end position="381"/>
    </location>
</feature>
<dbReference type="PROSITE" id="PS00737">
    <property type="entry name" value="THIOLASE_2"/>
    <property type="match status" value="1"/>
</dbReference>
<evidence type="ECO:0000313" key="8">
    <source>
        <dbReference type="EMBL" id="MBK6301319.1"/>
    </source>
</evidence>
<dbReference type="CDD" id="cd00751">
    <property type="entry name" value="thiolase"/>
    <property type="match status" value="1"/>
</dbReference>
<keyword evidence="2 5" id="KW-0808">Transferase</keyword>
<proteinExistence type="inferred from homology"/>
<dbReference type="PANTHER" id="PTHR43365:SF1">
    <property type="entry name" value="ACETYL-COA C-ACYLTRANSFERASE"/>
    <property type="match status" value="1"/>
</dbReference>
<dbReference type="Pfam" id="PF00108">
    <property type="entry name" value="Thiolase_N"/>
    <property type="match status" value="1"/>
</dbReference>
<accession>A0A934X6J4</accession>
<comment type="caution">
    <text evidence="8">The sequence shown here is derived from an EMBL/GenBank/DDBJ whole genome shotgun (WGS) entry which is preliminary data.</text>
</comment>
<dbReference type="NCBIfam" id="TIGR01930">
    <property type="entry name" value="AcCoA-C-Actrans"/>
    <property type="match status" value="1"/>
</dbReference>
<dbReference type="NCBIfam" id="NF005865">
    <property type="entry name" value="PRK07801.1"/>
    <property type="match status" value="1"/>
</dbReference>
<dbReference type="Pfam" id="PF02803">
    <property type="entry name" value="Thiolase_C"/>
    <property type="match status" value="1"/>
</dbReference>
<name>A0A934X6J4_9MICO</name>
<feature type="domain" description="Thiolase N-terminal" evidence="6">
    <location>
        <begin position="5"/>
        <end position="251"/>
    </location>
</feature>
<feature type="active site" description="Acyl-thioester intermediate" evidence="4">
    <location>
        <position position="89"/>
    </location>
</feature>
<evidence type="ECO:0000256" key="4">
    <source>
        <dbReference type="PIRSR" id="PIRSR000429-1"/>
    </source>
</evidence>
<dbReference type="InterPro" id="IPR020617">
    <property type="entry name" value="Thiolase_C"/>
</dbReference>
<reference evidence="8 9" key="1">
    <citation type="submission" date="2020-10" db="EMBL/GenBank/DDBJ databases">
        <title>Connecting structure to function with the recovery of over 1000 high-quality activated sludge metagenome-assembled genomes encoding full-length rRNA genes using long-read sequencing.</title>
        <authorList>
            <person name="Singleton C.M."/>
            <person name="Petriglieri F."/>
            <person name="Kristensen J.M."/>
            <person name="Kirkegaard R.H."/>
            <person name="Michaelsen T.Y."/>
            <person name="Andersen M.H."/>
            <person name="Karst S.M."/>
            <person name="Dueholm M.S."/>
            <person name="Nielsen P.H."/>
            <person name="Albertsen M."/>
        </authorList>
    </citation>
    <scope>NUCLEOTIDE SEQUENCE [LARGE SCALE GENOMIC DNA]</scope>
    <source>
        <strain evidence="8">AalE_18-Q3-R2-46_BAT3C.188</strain>
    </source>
</reference>
<dbReference type="InterPro" id="IPR020613">
    <property type="entry name" value="Thiolase_CS"/>
</dbReference>
<dbReference type="SUPFAM" id="SSF53901">
    <property type="entry name" value="Thiolase-like"/>
    <property type="match status" value="2"/>
</dbReference>
<dbReference type="AlphaFoldDB" id="A0A934X6J4"/>
<evidence type="ECO:0000313" key="9">
    <source>
        <dbReference type="Proteomes" id="UP000718281"/>
    </source>
</evidence>
<dbReference type="EMBL" id="JADIXZ010000004">
    <property type="protein sequence ID" value="MBK6301319.1"/>
    <property type="molecule type" value="Genomic_DNA"/>
</dbReference>
<dbReference type="EC" id="2.3.1.9" evidence="8"/>
<organism evidence="8 9">
    <name type="scientific">Candidatus Phosphoribacter hodrii</name>
    <dbReference type="NCBI Taxonomy" id="2953743"/>
    <lineage>
        <taxon>Bacteria</taxon>
        <taxon>Bacillati</taxon>
        <taxon>Actinomycetota</taxon>
        <taxon>Actinomycetes</taxon>
        <taxon>Micrococcales</taxon>
        <taxon>Dermatophilaceae</taxon>
        <taxon>Candidatus Phosphoribacter</taxon>
    </lineage>
</organism>
<evidence type="ECO:0000259" key="6">
    <source>
        <dbReference type="Pfam" id="PF00108"/>
    </source>
</evidence>
<dbReference type="GO" id="GO:0003985">
    <property type="term" value="F:acetyl-CoA C-acetyltransferase activity"/>
    <property type="evidence" value="ECO:0007669"/>
    <property type="project" value="UniProtKB-EC"/>
</dbReference>
<feature type="active site" description="Proton acceptor" evidence="4">
    <location>
        <position position="338"/>
    </location>
</feature>
<dbReference type="Gene3D" id="3.40.47.10">
    <property type="match status" value="1"/>
</dbReference>
<dbReference type="InterPro" id="IPR020616">
    <property type="entry name" value="Thiolase_N"/>
</dbReference>
<evidence type="ECO:0000256" key="2">
    <source>
        <dbReference type="ARBA" id="ARBA00022679"/>
    </source>
</evidence>
<dbReference type="InterPro" id="IPR016039">
    <property type="entry name" value="Thiolase-like"/>
</dbReference>
<dbReference type="Proteomes" id="UP000718281">
    <property type="component" value="Unassembled WGS sequence"/>
</dbReference>
<evidence type="ECO:0000256" key="1">
    <source>
        <dbReference type="ARBA" id="ARBA00010982"/>
    </source>
</evidence>
<protein>
    <submittedName>
        <fullName evidence="8">Acetyl-CoA C-acetyltransferase</fullName>
        <ecNumber evidence="8">2.3.1.9</ecNumber>
    </submittedName>
</protein>
<evidence type="ECO:0000256" key="5">
    <source>
        <dbReference type="RuleBase" id="RU003557"/>
    </source>
</evidence>
<feature type="active site" description="Proton acceptor" evidence="4">
    <location>
        <position position="368"/>
    </location>
</feature>
<evidence type="ECO:0000256" key="3">
    <source>
        <dbReference type="ARBA" id="ARBA00023315"/>
    </source>
</evidence>
<evidence type="ECO:0000259" key="7">
    <source>
        <dbReference type="Pfam" id="PF02803"/>
    </source>
</evidence>
<dbReference type="InterPro" id="IPR002155">
    <property type="entry name" value="Thiolase"/>
</dbReference>
<dbReference type="PIRSF" id="PIRSF000429">
    <property type="entry name" value="Ac-CoA_Ac_transf"/>
    <property type="match status" value="1"/>
</dbReference>
<gene>
    <name evidence="8" type="ORF">IPF40_09805</name>
</gene>
<sequence length="382" mass="39054">MAEAYIVSAVRTPVGRRGGGLAGVHPADLSAHVMRAAVETAGIDPAAVDDVVWGCVDQIGAQATNIARTGWLSAGLPESVPGTTVDRQCGSSQQAVSFAAYGILAGQQDLVLAGGVEAMSLVPIWSPATVGAAQGLGHPFGGQGWTARYGEAEVSQFYGAELIADRWDVTRDDMERFALASHQRALAAQAAGAFADEIVPYAAVAADEGPRADTSLEKMATLKTVREGGRVTAAVSSQVSDGAAALLLASADAVRTHGLTPLARIHALTVVGSDPIVMLDGPIAATERVLARAGLTIGDIDQAEVNEAFAPVVLAWLKATGADPARTNPLGGAIALGHPLGATGARLMVTLVHALRRGAGRYGLQTMCEGIGMANATVIERC</sequence>
<comment type="similarity">
    <text evidence="1 5">Belongs to the thiolase-like superfamily. Thiolase family.</text>
</comment>
<keyword evidence="3 5" id="KW-0012">Acyltransferase</keyword>
<dbReference type="PANTHER" id="PTHR43365">
    <property type="entry name" value="BLR7806 PROTEIN"/>
    <property type="match status" value="1"/>
</dbReference>